<reference evidence="1" key="1">
    <citation type="submission" date="2020-11" db="EMBL/GenBank/DDBJ databases">
        <authorList>
            <person name="Tran Van P."/>
        </authorList>
    </citation>
    <scope>NUCLEOTIDE SEQUENCE</scope>
</reference>
<name>A0A7R9MMW8_9ACAR</name>
<keyword evidence="2" id="KW-1185">Reference proteome</keyword>
<protein>
    <submittedName>
        <fullName evidence="1">Uncharacterized protein</fullName>
    </submittedName>
</protein>
<proteinExistence type="predicted"/>
<sequence length="272" mass="31480">MTDMDDGSLKQSIDRYMDTNDHFRQDLQLLQQSLDTSDRKSVFGFSHQLDINAITSQDNAHFSDFLSQKADDFAELFHKRLRRRVGKRALSGHKIWFCLKYKNLSQKYHYKTYKEVNKSKSQLLSIDCLQIVSMSHPMKALIAKLRTKDGEDEWKVRPLSDTNAHFSSRSLGSVGTSDDHFCSRSLGTSDDRIYANKRQLLVVVGKDWTKCALNPIQITINYMAFTDTEMAAIYNGSHLQKVVLMRYHSTDYMLLSFDKMCPSIRHAFPLDR</sequence>
<dbReference type="Proteomes" id="UP000728032">
    <property type="component" value="Unassembled WGS sequence"/>
</dbReference>
<evidence type="ECO:0000313" key="2">
    <source>
        <dbReference type="Proteomes" id="UP000728032"/>
    </source>
</evidence>
<feature type="non-terminal residue" evidence="1">
    <location>
        <position position="272"/>
    </location>
</feature>
<dbReference type="EMBL" id="OC946428">
    <property type="protein sequence ID" value="CAD7663257.1"/>
    <property type="molecule type" value="Genomic_DNA"/>
</dbReference>
<gene>
    <name evidence="1" type="ORF">ONB1V03_LOCUS19817</name>
</gene>
<organism evidence="1">
    <name type="scientific">Oppiella nova</name>
    <dbReference type="NCBI Taxonomy" id="334625"/>
    <lineage>
        <taxon>Eukaryota</taxon>
        <taxon>Metazoa</taxon>
        <taxon>Ecdysozoa</taxon>
        <taxon>Arthropoda</taxon>
        <taxon>Chelicerata</taxon>
        <taxon>Arachnida</taxon>
        <taxon>Acari</taxon>
        <taxon>Acariformes</taxon>
        <taxon>Sarcoptiformes</taxon>
        <taxon>Oribatida</taxon>
        <taxon>Brachypylina</taxon>
        <taxon>Oppioidea</taxon>
        <taxon>Oppiidae</taxon>
        <taxon>Oppiella</taxon>
    </lineage>
</organism>
<accession>A0A7R9MMW8</accession>
<dbReference type="EMBL" id="CAJPVJ010031603">
    <property type="protein sequence ID" value="CAG2180394.1"/>
    <property type="molecule type" value="Genomic_DNA"/>
</dbReference>
<evidence type="ECO:0000313" key="1">
    <source>
        <dbReference type="EMBL" id="CAD7663257.1"/>
    </source>
</evidence>
<dbReference type="AlphaFoldDB" id="A0A7R9MMW8"/>